<dbReference type="Proteomes" id="UP000182149">
    <property type="component" value="Unassembled WGS sequence"/>
</dbReference>
<dbReference type="STRING" id="328396.RU93_GL000376"/>
<evidence type="ECO:0000256" key="3">
    <source>
        <dbReference type="SAM" id="SignalP"/>
    </source>
</evidence>
<name>A0A1L8QRQ4_9ENTE</name>
<feature type="compositionally biased region" description="Basic and acidic residues" evidence="2">
    <location>
        <begin position="337"/>
        <end position="356"/>
    </location>
</feature>
<dbReference type="RefSeq" id="WP_071875089.1">
    <property type="nucleotide sequence ID" value="NZ_JBHSHF010000006.1"/>
</dbReference>
<evidence type="ECO:0000313" key="5">
    <source>
        <dbReference type="Proteomes" id="UP000182149"/>
    </source>
</evidence>
<feature type="region of interest" description="Disordered" evidence="2">
    <location>
        <begin position="337"/>
        <end position="381"/>
    </location>
</feature>
<gene>
    <name evidence="4" type="ORF">RU93_GL000376</name>
</gene>
<accession>A0A1L8QRQ4</accession>
<dbReference type="AlphaFoldDB" id="A0A1L8QRQ4"/>
<keyword evidence="3" id="KW-0732">Signal</keyword>
<dbReference type="EMBL" id="JXKD01000010">
    <property type="protein sequence ID" value="OJG10126.1"/>
    <property type="molecule type" value="Genomic_DNA"/>
</dbReference>
<evidence type="ECO:0000256" key="2">
    <source>
        <dbReference type="SAM" id="MobiDB-lite"/>
    </source>
</evidence>
<reference evidence="4 5" key="1">
    <citation type="submission" date="2014-12" db="EMBL/GenBank/DDBJ databases">
        <title>Draft genome sequences of 29 type strains of Enterococci.</title>
        <authorList>
            <person name="Zhong Z."/>
            <person name="Sun Z."/>
            <person name="Liu W."/>
            <person name="Zhang W."/>
            <person name="Zhang H."/>
        </authorList>
    </citation>
    <scope>NUCLEOTIDE SEQUENCE [LARGE SCALE GENOMIC DNA]</scope>
    <source>
        <strain evidence="4 5">DSM 17690</strain>
    </source>
</reference>
<feature type="chain" id="PRO_5009879524" evidence="3">
    <location>
        <begin position="27"/>
        <end position="430"/>
    </location>
</feature>
<feature type="compositionally biased region" description="Low complexity" evidence="2">
    <location>
        <begin position="357"/>
        <end position="366"/>
    </location>
</feature>
<evidence type="ECO:0000313" key="4">
    <source>
        <dbReference type="EMBL" id="OJG10126.1"/>
    </source>
</evidence>
<evidence type="ECO:0000256" key="1">
    <source>
        <dbReference type="SAM" id="Coils"/>
    </source>
</evidence>
<feature type="signal peptide" evidence="3">
    <location>
        <begin position="1"/>
        <end position="26"/>
    </location>
</feature>
<organism evidence="4 5">
    <name type="scientific">Enterococcus aquimarinus</name>
    <dbReference type="NCBI Taxonomy" id="328396"/>
    <lineage>
        <taxon>Bacteria</taxon>
        <taxon>Bacillati</taxon>
        <taxon>Bacillota</taxon>
        <taxon>Bacilli</taxon>
        <taxon>Lactobacillales</taxon>
        <taxon>Enterococcaceae</taxon>
        <taxon>Enterococcus</taxon>
    </lineage>
</organism>
<dbReference type="OrthoDB" id="2182718at2"/>
<proteinExistence type="predicted"/>
<keyword evidence="1" id="KW-0175">Coiled coil</keyword>
<feature type="coiled-coil region" evidence="1">
    <location>
        <begin position="69"/>
        <end position="125"/>
    </location>
</feature>
<protein>
    <submittedName>
        <fullName evidence="4">Uncharacterized protein</fullName>
    </submittedName>
</protein>
<feature type="coiled-coil region" evidence="1">
    <location>
        <begin position="224"/>
        <end position="251"/>
    </location>
</feature>
<comment type="caution">
    <text evidence="4">The sequence shown here is derived from an EMBL/GenBank/DDBJ whole genome shotgun (WGS) entry which is preliminary data.</text>
</comment>
<keyword evidence="5" id="KW-1185">Reference proteome</keyword>
<sequence>MKLRRDLIGIALTFLTAGTIATNANAQAYQEVYEEHQVQETQIKKVFESEFISNDDRERLLTGIDRINKAQEQSNRRNIREMLAEEESQLAEVKQHLVANEARVAQSESDKLAEKLKKLEEKSKEPFVLDEDVQQIKEFNDRLVALTQTKKVDPVRAVADEVALFTTKMNLNQSSLIELVEELKGFNQSSAELLKKKYLSKDEKQLLTQDQKVNTLFFEDADNMTHVKEQKEASQKLIESLQQKQAAIQKDFDTNETQVKELVKSVDALLAQGDLISEEKESLTKEKDILNQALKMIDYQPGDLGEKYTLSNKTYHDARKKSDGRIAEAKKKAEEEAAKKAAQEKALREAAAEEAARQQAAAQSQASNHASPPAATVSGGWHQAPAGYKYLKVESGLTYGQVKNPNNFSLITVEEAANYRAGHGNGSAKQ</sequence>